<protein>
    <recommendedName>
        <fullName evidence="3">DUF2806 domain-containing protein</fullName>
    </recommendedName>
</protein>
<gene>
    <name evidence="1" type="ORF">NUTIK01_07510</name>
</gene>
<reference evidence="1 2" key="1">
    <citation type="submission" date="2023-06" db="EMBL/GenBank/DDBJ databases">
        <title>Draft genome sequence of Novosphingobium sp. strain IK01.</title>
        <authorList>
            <person name="Hatamoto M."/>
            <person name="Ikarashi T."/>
            <person name="Yamaguchi T."/>
        </authorList>
    </citation>
    <scope>NUCLEOTIDE SEQUENCE [LARGE SCALE GENOMIC DNA]</scope>
    <source>
        <strain evidence="1 2">IK01</strain>
    </source>
</reference>
<dbReference type="EMBL" id="BTFW01000001">
    <property type="protein sequence ID" value="GMM59974.1"/>
    <property type="molecule type" value="Genomic_DNA"/>
</dbReference>
<evidence type="ECO:0008006" key="3">
    <source>
        <dbReference type="Google" id="ProtNLM"/>
    </source>
</evidence>
<dbReference type="Proteomes" id="UP001187221">
    <property type="component" value="Unassembled WGS sequence"/>
</dbReference>
<proteinExistence type="predicted"/>
<accession>A0ABQ6P5Y2</accession>
<dbReference type="InterPro" id="IPR025506">
    <property type="entry name" value="Abi_alpha"/>
</dbReference>
<keyword evidence="2" id="KW-1185">Reference proteome</keyword>
<evidence type="ECO:0000313" key="1">
    <source>
        <dbReference type="EMBL" id="GMM59974.1"/>
    </source>
</evidence>
<name>A0ABQ6P5Y2_9SPHN</name>
<sequence length="260" mass="28626">MNENSGSKDLFGIKPISDSILVITKSVMDGAGQFLGRIALPAAEEFGLLLKDKVSEWRKNNCASMLNKAQKKVQQRPDADTLRLHPRLAHIAIDQGSWSDDDALHNAWAGLLASGCNKDASEGVTAIYMNYLSQLSPPQVKIINYVCENLIPFCGESGLVLGLPNIMGVDECIEIAGLSSKHDLDIHIDHMRNSGLLVQGSSVHIRKPVVAIVPSGICINFFIRCQGFTEEAKLYYKDSIINFDNPIVLNAWSRFQAEWS</sequence>
<dbReference type="Pfam" id="PF14337">
    <property type="entry name" value="Abi_alpha"/>
    <property type="match status" value="1"/>
</dbReference>
<dbReference type="RefSeq" id="WP_317973799.1">
    <property type="nucleotide sequence ID" value="NZ_BTFW01000001.1"/>
</dbReference>
<comment type="caution">
    <text evidence="1">The sequence shown here is derived from an EMBL/GenBank/DDBJ whole genome shotgun (WGS) entry which is preliminary data.</text>
</comment>
<organism evidence="1 2">
    <name type="scientific">Novosphingobium pituita</name>
    <dbReference type="NCBI Taxonomy" id="3056842"/>
    <lineage>
        <taxon>Bacteria</taxon>
        <taxon>Pseudomonadati</taxon>
        <taxon>Pseudomonadota</taxon>
        <taxon>Alphaproteobacteria</taxon>
        <taxon>Sphingomonadales</taxon>
        <taxon>Sphingomonadaceae</taxon>
        <taxon>Novosphingobium</taxon>
    </lineage>
</organism>
<evidence type="ECO:0000313" key="2">
    <source>
        <dbReference type="Proteomes" id="UP001187221"/>
    </source>
</evidence>